<dbReference type="Pfam" id="PF05050">
    <property type="entry name" value="Methyltransf_21"/>
    <property type="match status" value="1"/>
</dbReference>
<dbReference type="InterPro" id="IPR029063">
    <property type="entry name" value="SAM-dependent_MTases_sf"/>
</dbReference>
<accession>A0A7S0JAU2</accession>
<organism evidence="2">
    <name type="scientific">Calcidiscus leptoporus</name>
    <dbReference type="NCBI Taxonomy" id="127549"/>
    <lineage>
        <taxon>Eukaryota</taxon>
        <taxon>Haptista</taxon>
        <taxon>Haptophyta</taxon>
        <taxon>Prymnesiophyceae</taxon>
        <taxon>Coccolithales</taxon>
        <taxon>Calcidiscaceae</taxon>
        <taxon>Calcidiscus</taxon>
    </lineage>
</organism>
<proteinExistence type="predicted"/>
<name>A0A7S0JAU2_9EUKA</name>
<gene>
    <name evidence="2" type="ORF">CLEP1334_LOCUS21445</name>
</gene>
<evidence type="ECO:0000313" key="2">
    <source>
        <dbReference type="EMBL" id="CAD8546155.1"/>
    </source>
</evidence>
<sequence length="272" mass="30011">MLSGHANVSGHAAPPPWPPSAAAALLSGAPLFDGCRLRYLDMGTNLGRRIETLYDTRRTHQRSFVTIFANESRHDVCTVGFEPNPSHHHRLQALAEKLRKQGARVHVLQAAVAATNGEATFWSDRAFDKGEWGASLLHWFDGMLPRYSSTVPTVSLSWFLRRHVIDASPHGGAGAARLVAKMDIEAAEYEALPAAAEELCVAVDALELEQHYMLLSRMAATKQSLRPGGRPLDLFTARRMRSQLDLALRRLRERRGRGECKTNVRALSTAGT</sequence>
<dbReference type="SUPFAM" id="SSF53335">
    <property type="entry name" value="S-adenosyl-L-methionine-dependent methyltransferases"/>
    <property type="match status" value="1"/>
</dbReference>
<dbReference type="Gene3D" id="3.40.50.150">
    <property type="entry name" value="Vaccinia Virus protein VP39"/>
    <property type="match status" value="1"/>
</dbReference>
<dbReference type="InterPro" id="IPR006342">
    <property type="entry name" value="FkbM_mtfrase"/>
</dbReference>
<protein>
    <recommendedName>
        <fullName evidence="1">Methyltransferase FkbM domain-containing protein</fullName>
    </recommendedName>
</protein>
<dbReference type="AlphaFoldDB" id="A0A7S0JAU2"/>
<evidence type="ECO:0000259" key="1">
    <source>
        <dbReference type="Pfam" id="PF05050"/>
    </source>
</evidence>
<feature type="domain" description="Methyltransferase FkbM" evidence="1">
    <location>
        <begin position="63"/>
        <end position="200"/>
    </location>
</feature>
<reference evidence="2" key="1">
    <citation type="submission" date="2021-01" db="EMBL/GenBank/DDBJ databases">
        <authorList>
            <person name="Corre E."/>
            <person name="Pelletier E."/>
            <person name="Niang G."/>
            <person name="Scheremetjew M."/>
            <person name="Finn R."/>
            <person name="Kale V."/>
            <person name="Holt S."/>
            <person name="Cochrane G."/>
            <person name="Meng A."/>
            <person name="Brown T."/>
            <person name="Cohen L."/>
        </authorList>
    </citation>
    <scope>NUCLEOTIDE SEQUENCE</scope>
    <source>
        <strain evidence="2">RCC1130</strain>
    </source>
</reference>
<dbReference type="EMBL" id="HBER01042558">
    <property type="protein sequence ID" value="CAD8546155.1"/>
    <property type="molecule type" value="Transcribed_RNA"/>
</dbReference>